<comment type="caution">
    <text evidence="2">The sequence shown here is derived from an EMBL/GenBank/DDBJ whole genome shotgun (WGS) entry which is preliminary data.</text>
</comment>
<gene>
    <name evidence="2" type="ORF">COY61_00670</name>
</gene>
<dbReference type="EMBL" id="PFMI01000019">
    <property type="protein sequence ID" value="PIZ01098.1"/>
    <property type="molecule type" value="Genomic_DNA"/>
</dbReference>
<evidence type="ECO:0000256" key="1">
    <source>
        <dbReference type="SAM" id="MobiDB-lite"/>
    </source>
</evidence>
<feature type="non-terminal residue" evidence="2">
    <location>
        <position position="70"/>
    </location>
</feature>
<dbReference type="AlphaFoldDB" id="A0A2M7RNN9"/>
<reference evidence="3" key="1">
    <citation type="submission" date="2017-09" db="EMBL/GenBank/DDBJ databases">
        <title>Depth-based differentiation of microbial function through sediment-hosted aquifers and enrichment of novel symbionts in the deep terrestrial subsurface.</title>
        <authorList>
            <person name="Probst A.J."/>
            <person name="Ladd B."/>
            <person name="Jarett J.K."/>
            <person name="Geller-Mcgrath D.E."/>
            <person name="Sieber C.M.K."/>
            <person name="Emerson J.B."/>
            <person name="Anantharaman K."/>
            <person name="Thomas B.C."/>
            <person name="Malmstrom R."/>
            <person name="Stieglmeier M."/>
            <person name="Klingl A."/>
            <person name="Woyke T."/>
            <person name="Ryan C.M."/>
            <person name="Banfield J.F."/>
        </authorList>
    </citation>
    <scope>NUCLEOTIDE SEQUENCE [LARGE SCALE GENOMIC DNA]</scope>
</reference>
<evidence type="ECO:0000313" key="2">
    <source>
        <dbReference type="EMBL" id="PIZ01098.1"/>
    </source>
</evidence>
<proteinExistence type="predicted"/>
<feature type="region of interest" description="Disordered" evidence="1">
    <location>
        <begin position="1"/>
        <end position="39"/>
    </location>
</feature>
<organism evidence="2 3">
    <name type="scientific">bacterium (Candidatus Gribaldobacteria) CG_4_10_14_0_8_um_filter_33_9</name>
    <dbReference type="NCBI Taxonomy" id="2014266"/>
    <lineage>
        <taxon>Bacteria</taxon>
        <taxon>Candidatus Gribaldobacteria</taxon>
    </lineage>
</organism>
<name>A0A2M7RNN9_9BACT</name>
<dbReference type="Proteomes" id="UP000229371">
    <property type="component" value="Unassembled WGS sequence"/>
</dbReference>
<sequence length="70" mass="7843">MLLSAQGGQVKDNTRPQGRAIRAKNNVKARAKRVPERRGREAAEPIIDQFTGKKFELFGKLSTQSLMFQA</sequence>
<feature type="compositionally biased region" description="Basic residues" evidence="1">
    <location>
        <begin position="21"/>
        <end position="32"/>
    </location>
</feature>
<evidence type="ECO:0000313" key="3">
    <source>
        <dbReference type="Proteomes" id="UP000229371"/>
    </source>
</evidence>
<accession>A0A2M7RNN9</accession>
<protein>
    <submittedName>
        <fullName evidence="2">Uncharacterized protein</fullName>
    </submittedName>
</protein>